<name>A0ABN1HDC5_9ACTN</name>
<feature type="region of interest" description="Disordered" evidence="1">
    <location>
        <begin position="24"/>
        <end position="48"/>
    </location>
</feature>
<protein>
    <submittedName>
        <fullName evidence="2">Uncharacterized protein</fullName>
    </submittedName>
</protein>
<accession>A0ABN1HDC5</accession>
<evidence type="ECO:0000313" key="3">
    <source>
        <dbReference type="Proteomes" id="UP001500957"/>
    </source>
</evidence>
<keyword evidence="3" id="KW-1185">Reference proteome</keyword>
<dbReference type="EMBL" id="BAAAHE010000068">
    <property type="protein sequence ID" value="GAA0639336.1"/>
    <property type="molecule type" value="Genomic_DNA"/>
</dbReference>
<comment type="caution">
    <text evidence="2">The sequence shown here is derived from an EMBL/GenBank/DDBJ whole genome shotgun (WGS) entry which is preliminary data.</text>
</comment>
<proteinExistence type="predicted"/>
<reference evidence="2 3" key="1">
    <citation type="journal article" date="2019" name="Int. J. Syst. Evol. Microbiol.">
        <title>The Global Catalogue of Microorganisms (GCM) 10K type strain sequencing project: providing services to taxonomists for standard genome sequencing and annotation.</title>
        <authorList>
            <consortium name="The Broad Institute Genomics Platform"/>
            <consortium name="The Broad Institute Genome Sequencing Center for Infectious Disease"/>
            <person name="Wu L."/>
            <person name="Ma J."/>
        </authorList>
    </citation>
    <scope>NUCLEOTIDE SEQUENCE [LARGE SCALE GENOMIC DNA]</scope>
    <source>
        <strain evidence="2 3">JCM 10671</strain>
    </source>
</reference>
<dbReference type="Proteomes" id="UP001500957">
    <property type="component" value="Unassembled WGS sequence"/>
</dbReference>
<evidence type="ECO:0000256" key="1">
    <source>
        <dbReference type="SAM" id="MobiDB-lite"/>
    </source>
</evidence>
<evidence type="ECO:0000313" key="2">
    <source>
        <dbReference type="EMBL" id="GAA0639336.1"/>
    </source>
</evidence>
<organism evidence="2 3">
    <name type="scientific">Sporichthya brevicatena</name>
    <dbReference type="NCBI Taxonomy" id="171442"/>
    <lineage>
        <taxon>Bacteria</taxon>
        <taxon>Bacillati</taxon>
        <taxon>Actinomycetota</taxon>
        <taxon>Actinomycetes</taxon>
        <taxon>Sporichthyales</taxon>
        <taxon>Sporichthyaceae</taxon>
        <taxon>Sporichthya</taxon>
    </lineage>
</organism>
<gene>
    <name evidence="2" type="ORF">GCM10009547_49340</name>
</gene>
<feature type="compositionally biased region" description="Low complexity" evidence="1">
    <location>
        <begin position="31"/>
        <end position="48"/>
    </location>
</feature>
<sequence>MQLLMGQGSTNDGLVVITYQLPAQRPGKSGTGAPAAQLSAATAPGNRD</sequence>